<keyword evidence="4" id="KW-1185">Reference proteome</keyword>
<keyword evidence="2" id="KW-1133">Transmembrane helix</keyword>
<organism evidence="3 4">
    <name type="scientific">Paracoccus aurantius</name>
    <dbReference type="NCBI Taxonomy" id="3073814"/>
    <lineage>
        <taxon>Bacteria</taxon>
        <taxon>Pseudomonadati</taxon>
        <taxon>Pseudomonadota</taxon>
        <taxon>Alphaproteobacteria</taxon>
        <taxon>Rhodobacterales</taxon>
        <taxon>Paracoccaceae</taxon>
        <taxon>Paracoccus</taxon>
    </lineage>
</organism>
<gene>
    <name evidence="3" type="ORF">RGQ15_14895</name>
</gene>
<dbReference type="EMBL" id="JAVQLW010000002">
    <property type="protein sequence ID" value="MDS9468851.1"/>
    <property type="molecule type" value="Genomic_DNA"/>
</dbReference>
<dbReference type="Proteomes" id="UP001269144">
    <property type="component" value="Unassembled WGS sequence"/>
</dbReference>
<reference evidence="4" key="1">
    <citation type="submission" date="2023-07" db="EMBL/GenBank/DDBJ databases">
        <title>Paracoccus sp. MBLB3053 whole genome sequence.</title>
        <authorList>
            <person name="Hwang C.Y."/>
            <person name="Cho E.-S."/>
            <person name="Seo M.-J."/>
        </authorList>
    </citation>
    <scope>NUCLEOTIDE SEQUENCE [LARGE SCALE GENOMIC DNA]</scope>
    <source>
        <strain evidence="4">MBLB3053</strain>
    </source>
</reference>
<feature type="region of interest" description="Disordered" evidence="1">
    <location>
        <begin position="44"/>
        <end position="77"/>
    </location>
</feature>
<evidence type="ECO:0000256" key="1">
    <source>
        <dbReference type="SAM" id="MobiDB-lite"/>
    </source>
</evidence>
<feature type="compositionally biased region" description="Low complexity" evidence="1">
    <location>
        <begin position="48"/>
        <end position="77"/>
    </location>
</feature>
<proteinExistence type="predicted"/>
<dbReference type="RefSeq" id="WP_311161283.1">
    <property type="nucleotide sequence ID" value="NZ_JAVQLW010000002.1"/>
</dbReference>
<evidence type="ECO:0000313" key="3">
    <source>
        <dbReference type="EMBL" id="MDS9468851.1"/>
    </source>
</evidence>
<accession>A0ABU2HUX4</accession>
<sequence length="77" mass="7773">MSHNTDPERAARRHPASIVGIILALVVAAIALVWWIGADDPAEEDAISSAVTTDAPDAASVADPAATASPDASAPEN</sequence>
<feature type="transmembrane region" description="Helical" evidence="2">
    <location>
        <begin position="16"/>
        <end position="36"/>
    </location>
</feature>
<keyword evidence="2" id="KW-0812">Transmembrane</keyword>
<evidence type="ECO:0000313" key="4">
    <source>
        <dbReference type="Proteomes" id="UP001269144"/>
    </source>
</evidence>
<evidence type="ECO:0000256" key="2">
    <source>
        <dbReference type="SAM" id="Phobius"/>
    </source>
</evidence>
<name>A0ABU2HUX4_9RHOB</name>
<keyword evidence="2" id="KW-0472">Membrane</keyword>
<protein>
    <submittedName>
        <fullName evidence="3">Uncharacterized protein</fullName>
    </submittedName>
</protein>
<comment type="caution">
    <text evidence="3">The sequence shown here is derived from an EMBL/GenBank/DDBJ whole genome shotgun (WGS) entry which is preliminary data.</text>
</comment>